<evidence type="ECO:0000256" key="2">
    <source>
        <dbReference type="ARBA" id="ARBA00001936"/>
    </source>
</evidence>
<keyword evidence="12 19" id="KW-0460">Magnesium</keyword>
<keyword evidence="10 19" id="KW-0378">Hydrolase</keyword>
<comment type="catalytic activity">
    <reaction evidence="18 19">
        <text>GTP + 4 H2O = 2,5-diamino-6-hydroxy-4-(5-phosphoribosylamino)-pyrimidine + formate + 2 phosphate + 3 H(+)</text>
        <dbReference type="Rhea" id="RHEA:23704"/>
        <dbReference type="ChEBI" id="CHEBI:15377"/>
        <dbReference type="ChEBI" id="CHEBI:15378"/>
        <dbReference type="ChEBI" id="CHEBI:15740"/>
        <dbReference type="ChEBI" id="CHEBI:37565"/>
        <dbReference type="ChEBI" id="CHEBI:43474"/>
        <dbReference type="ChEBI" id="CHEBI:58614"/>
        <dbReference type="EC" id="3.5.4.25"/>
    </reaction>
</comment>
<dbReference type="EMBL" id="MFFM01000027">
    <property type="protein sequence ID" value="OGF12992.1"/>
    <property type="molecule type" value="Genomic_DNA"/>
</dbReference>
<feature type="binding site" evidence="19">
    <location>
        <position position="261"/>
    </location>
    <ligand>
        <name>Zn(2+)</name>
        <dbReference type="ChEBI" id="CHEBI:29105"/>
        <note>catalytic</note>
    </ligand>
</feature>
<dbReference type="EC" id="4.1.99.12" evidence="19"/>
<dbReference type="GO" id="GO:0008686">
    <property type="term" value="F:3,4-dihydroxy-2-butanone-4-phosphate synthase activity"/>
    <property type="evidence" value="ECO:0007669"/>
    <property type="project" value="UniProtKB-UniRule"/>
</dbReference>
<comment type="similarity">
    <text evidence="6 19">In the N-terminal section; belongs to the DHBP synthase family.</text>
</comment>
<comment type="catalytic activity">
    <reaction evidence="1 19">
        <text>D-ribulose 5-phosphate = (2S)-2-hydroxy-3-oxobutyl phosphate + formate + H(+)</text>
        <dbReference type="Rhea" id="RHEA:18457"/>
        <dbReference type="ChEBI" id="CHEBI:15378"/>
        <dbReference type="ChEBI" id="CHEBI:15740"/>
        <dbReference type="ChEBI" id="CHEBI:58121"/>
        <dbReference type="ChEBI" id="CHEBI:58830"/>
        <dbReference type="EC" id="4.1.99.12"/>
    </reaction>
</comment>
<feature type="region of interest" description="DHBP synthase" evidence="19">
    <location>
        <begin position="1"/>
        <end position="205"/>
    </location>
</feature>
<dbReference type="NCBIfam" id="TIGR00505">
    <property type="entry name" value="ribA"/>
    <property type="match status" value="1"/>
</dbReference>
<feature type="binding site" evidence="19">
    <location>
        <position position="147"/>
    </location>
    <ligand>
        <name>Mg(2+)</name>
        <dbReference type="ChEBI" id="CHEBI:18420"/>
        <label>2</label>
    </ligand>
</feature>
<dbReference type="GO" id="GO:0005829">
    <property type="term" value="C:cytosol"/>
    <property type="evidence" value="ECO:0007669"/>
    <property type="project" value="TreeGrafter"/>
</dbReference>
<proteinExistence type="inferred from homology"/>
<evidence type="ECO:0000256" key="8">
    <source>
        <dbReference type="ARBA" id="ARBA00022723"/>
    </source>
</evidence>
<name>A0A1F5RF49_9BACT</name>
<dbReference type="InterPro" id="IPR016299">
    <property type="entry name" value="Riboflavin_synth_RibBA"/>
</dbReference>
<gene>
    <name evidence="19" type="primary">ribBA</name>
    <name evidence="21" type="ORF">A2024_01835</name>
</gene>
<keyword evidence="8 19" id="KW-0479">Metal-binding</keyword>
<dbReference type="SUPFAM" id="SSF142695">
    <property type="entry name" value="RibA-like"/>
    <property type="match status" value="1"/>
</dbReference>
<feature type="binding site" evidence="19">
    <location>
        <position position="361"/>
    </location>
    <ligand>
        <name>GTP</name>
        <dbReference type="ChEBI" id="CHEBI:37565"/>
    </ligand>
</feature>
<dbReference type="FunFam" id="3.40.50.10990:FF:000001">
    <property type="entry name" value="Riboflavin biosynthesis protein RibBA"/>
    <property type="match status" value="1"/>
</dbReference>
<evidence type="ECO:0000256" key="15">
    <source>
        <dbReference type="ARBA" id="ARBA00023239"/>
    </source>
</evidence>
<dbReference type="Gene3D" id="3.40.50.10990">
    <property type="entry name" value="GTP cyclohydrolase II"/>
    <property type="match status" value="1"/>
</dbReference>
<feature type="binding site" evidence="19">
    <location>
        <position position="36"/>
    </location>
    <ligand>
        <name>D-ribulose 5-phosphate</name>
        <dbReference type="ChEBI" id="CHEBI:58121"/>
    </ligand>
</feature>
<feature type="binding site" evidence="19">
    <location>
        <position position="277"/>
    </location>
    <ligand>
        <name>GTP</name>
        <dbReference type="ChEBI" id="CHEBI:37565"/>
    </ligand>
</feature>
<dbReference type="EC" id="3.5.4.25" evidence="19"/>
<evidence type="ECO:0000256" key="10">
    <source>
        <dbReference type="ARBA" id="ARBA00022801"/>
    </source>
</evidence>
<dbReference type="AlphaFoldDB" id="A0A1F5RF49"/>
<dbReference type="GO" id="GO:0009231">
    <property type="term" value="P:riboflavin biosynthetic process"/>
    <property type="evidence" value="ECO:0007669"/>
    <property type="project" value="UniProtKB-UniRule"/>
</dbReference>
<feature type="binding site" evidence="19">
    <location>
        <position position="272"/>
    </location>
    <ligand>
        <name>Zn(2+)</name>
        <dbReference type="ChEBI" id="CHEBI:29105"/>
        <note>catalytic</note>
    </ligand>
</feature>
<keyword evidence="16 19" id="KW-0511">Multifunctional enzyme</keyword>
<evidence type="ECO:0000256" key="13">
    <source>
        <dbReference type="ARBA" id="ARBA00023134"/>
    </source>
</evidence>
<organism evidence="21 22">
    <name type="scientific">Candidatus Edwardsbacteria bacterium GWF2_54_11</name>
    <dbReference type="NCBI Taxonomy" id="1817851"/>
    <lineage>
        <taxon>Bacteria</taxon>
        <taxon>Candidatus Edwardsiibacteriota</taxon>
    </lineage>
</organism>
<feature type="site" description="Essential for DHBP synthase activity" evidence="19">
    <location>
        <position position="130"/>
    </location>
</feature>
<evidence type="ECO:0000313" key="22">
    <source>
        <dbReference type="Proteomes" id="UP000177230"/>
    </source>
</evidence>
<protein>
    <recommendedName>
        <fullName evidence="19">Riboflavin biosynthesis protein RibBA</fullName>
    </recommendedName>
    <domain>
        <recommendedName>
            <fullName evidence="19">3,4-dihydroxy-2-butanone 4-phosphate synthase</fullName>
            <shortName evidence="19">DHBP synthase</shortName>
            <ecNumber evidence="19">4.1.99.12</ecNumber>
        </recommendedName>
    </domain>
    <domain>
        <recommendedName>
            <fullName evidence="19">GTP cyclohydrolase-2</fullName>
            <ecNumber evidence="19">3.5.4.25</ecNumber>
        </recommendedName>
        <alternativeName>
            <fullName evidence="19">GTP cyclohydrolase II</fullName>
        </alternativeName>
    </domain>
</protein>
<feature type="binding site" evidence="19">
    <location>
        <position position="274"/>
    </location>
    <ligand>
        <name>Zn(2+)</name>
        <dbReference type="ChEBI" id="CHEBI:29105"/>
        <note>catalytic</note>
    </ligand>
</feature>
<dbReference type="NCBIfam" id="TIGR00506">
    <property type="entry name" value="ribB"/>
    <property type="match status" value="1"/>
</dbReference>
<feature type="domain" description="GTP cyclohydrolase II" evidence="20">
    <location>
        <begin position="215"/>
        <end position="376"/>
    </location>
</feature>
<dbReference type="PANTHER" id="PTHR21327">
    <property type="entry name" value="GTP CYCLOHYDROLASE II-RELATED"/>
    <property type="match status" value="1"/>
</dbReference>
<reference evidence="21 22" key="1">
    <citation type="journal article" date="2016" name="Nat. Commun.">
        <title>Thousands of microbial genomes shed light on interconnected biogeochemical processes in an aquifer system.</title>
        <authorList>
            <person name="Anantharaman K."/>
            <person name="Brown C.T."/>
            <person name="Hug L.A."/>
            <person name="Sharon I."/>
            <person name="Castelle C.J."/>
            <person name="Probst A.J."/>
            <person name="Thomas B.C."/>
            <person name="Singh A."/>
            <person name="Wilkins M.J."/>
            <person name="Karaoz U."/>
            <person name="Brodie E.L."/>
            <person name="Williams K.H."/>
            <person name="Hubbard S.S."/>
            <person name="Banfield J.F."/>
        </authorList>
    </citation>
    <scope>NUCLEOTIDE SEQUENCE [LARGE SCALE GENOMIC DNA]</scope>
</reference>
<feature type="binding site" evidence="19">
    <location>
        <position position="321"/>
    </location>
    <ligand>
        <name>GTP</name>
        <dbReference type="ChEBI" id="CHEBI:37565"/>
    </ligand>
</feature>
<dbReference type="GO" id="GO:0005525">
    <property type="term" value="F:GTP binding"/>
    <property type="evidence" value="ECO:0007669"/>
    <property type="project" value="UniProtKB-KW"/>
</dbReference>
<dbReference type="CDD" id="cd00641">
    <property type="entry name" value="GTP_cyclohydro2"/>
    <property type="match status" value="1"/>
</dbReference>
<dbReference type="GO" id="GO:0000287">
    <property type="term" value="F:magnesium ion binding"/>
    <property type="evidence" value="ECO:0007669"/>
    <property type="project" value="UniProtKB-UniRule"/>
</dbReference>
<dbReference type="Gene3D" id="3.90.870.10">
    <property type="entry name" value="DHBP synthase"/>
    <property type="match status" value="1"/>
</dbReference>
<evidence type="ECO:0000256" key="4">
    <source>
        <dbReference type="ARBA" id="ARBA00004853"/>
    </source>
</evidence>
<evidence type="ECO:0000256" key="5">
    <source>
        <dbReference type="ARBA" id="ARBA00004904"/>
    </source>
</evidence>
<keyword evidence="13 19" id="KW-0342">GTP-binding</keyword>
<comment type="pathway">
    <text evidence="4 19">Cofactor biosynthesis; riboflavin biosynthesis; 5-amino-6-(D-ribitylamino)uracil from GTP: step 1/4.</text>
</comment>
<evidence type="ECO:0000256" key="18">
    <source>
        <dbReference type="ARBA" id="ARBA00049295"/>
    </source>
</evidence>
<feature type="binding site" evidence="19">
    <location>
        <position position="32"/>
    </location>
    <ligand>
        <name>Mg(2+)</name>
        <dbReference type="ChEBI" id="CHEBI:18420"/>
        <label>1</label>
    </ligand>
</feature>
<feature type="binding site" evidence="19">
    <location>
        <begin position="299"/>
        <end position="301"/>
    </location>
    <ligand>
        <name>GTP</name>
        <dbReference type="ChEBI" id="CHEBI:37565"/>
    </ligand>
</feature>
<evidence type="ECO:0000256" key="12">
    <source>
        <dbReference type="ARBA" id="ARBA00022842"/>
    </source>
</evidence>
<feature type="binding site" evidence="19">
    <location>
        <position position="356"/>
    </location>
    <ligand>
        <name>GTP</name>
        <dbReference type="ChEBI" id="CHEBI:37565"/>
    </ligand>
</feature>
<evidence type="ECO:0000256" key="7">
    <source>
        <dbReference type="ARBA" id="ARBA00022619"/>
    </source>
</evidence>
<accession>A0A1F5RF49</accession>
<dbReference type="InterPro" id="IPR000926">
    <property type="entry name" value="RibA"/>
</dbReference>
<evidence type="ECO:0000256" key="3">
    <source>
        <dbReference type="ARBA" id="ARBA00002284"/>
    </source>
</evidence>
<dbReference type="UniPathway" id="UPA00275">
    <property type="reaction ID" value="UER00399"/>
</dbReference>
<dbReference type="PIRSF" id="PIRSF001259">
    <property type="entry name" value="RibA"/>
    <property type="match status" value="1"/>
</dbReference>
<dbReference type="GO" id="GO:0008270">
    <property type="term" value="F:zinc ion binding"/>
    <property type="evidence" value="ECO:0007669"/>
    <property type="project" value="UniProtKB-UniRule"/>
</dbReference>
<feature type="binding site" evidence="19">
    <location>
        <begin position="144"/>
        <end position="148"/>
    </location>
    <ligand>
        <name>D-ribulose 5-phosphate</name>
        <dbReference type="ChEBI" id="CHEBI:58121"/>
    </ligand>
</feature>
<dbReference type="NCBIfam" id="NF001591">
    <property type="entry name" value="PRK00393.1"/>
    <property type="match status" value="1"/>
</dbReference>
<evidence type="ECO:0000256" key="16">
    <source>
        <dbReference type="ARBA" id="ARBA00023268"/>
    </source>
</evidence>
<evidence type="ECO:0000256" key="19">
    <source>
        <dbReference type="HAMAP-Rule" id="MF_01283"/>
    </source>
</evidence>
<evidence type="ECO:0000256" key="11">
    <source>
        <dbReference type="ARBA" id="ARBA00022833"/>
    </source>
</evidence>
<dbReference type="HAMAP" id="MF_00180">
    <property type="entry name" value="RibB"/>
    <property type="match status" value="1"/>
</dbReference>
<dbReference type="SUPFAM" id="SSF55821">
    <property type="entry name" value="YrdC/RibB"/>
    <property type="match status" value="1"/>
</dbReference>
<feature type="region of interest" description="GTP cyclohydrolase II" evidence="19">
    <location>
        <begin position="206"/>
        <end position="408"/>
    </location>
</feature>
<comment type="function">
    <text evidence="3 19">Catalyzes the conversion of D-ribulose 5-phosphate to formate and 3,4-dihydroxy-2-butanone 4-phosphate.</text>
</comment>
<comment type="similarity">
    <text evidence="19">In the C-terminal section; belongs to the GTP cyclohydrolase II family.</text>
</comment>
<feature type="binding site" evidence="19">
    <location>
        <position position="168"/>
    </location>
    <ligand>
        <name>D-ribulose 5-phosphate</name>
        <dbReference type="ChEBI" id="CHEBI:58121"/>
    </ligand>
</feature>
<dbReference type="InterPro" id="IPR032677">
    <property type="entry name" value="GTP_cyclohydro_II"/>
</dbReference>
<feature type="active site" description="Proton acceptor; for GTP cyclohydrolase activity" evidence="19">
    <location>
        <position position="333"/>
    </location>
</feature>
<evidence type="ECO:0000256" key="1">
    <source>
        <dbReference type="ARBA" id="ARBA00000141"/>
    </source>
</evidence>
<evidence type="ECO:0000313" key="21">
    <source>
        <dbReference type="EMBL" id="OGF12992.1"/>
    </source>
</evidence>
<evidence type="ECO:0000256" key="14">
    <source>
        <dbReference type="ARBA" id="ARBA00023211"/>
    </source>
</evidence>
<dbReference type="GO" id="GO:0030145">
    <property type="term" value="F:manganese ion binding"/>
    <property type="evidence" value="ECO:0007669"/>
    <property type="project" value="UniProtKB-UniRule"/>
</dbReference>
<feature type="binding site" evidence="19">
    <location>
        <position position="32"/>
    </location>
    <ligand>
        <name>Mg(2+)</name>
        <dbReference type="ChEBI" id="CHEBI:18420"/>
        <label>2</label>
    </ligand>
</feature>
<feature type="active site" description="Nucleophile; for GTP cyclohydrolase activity" evidence="19">
    <location>
        <position position="335"/>
    </location>
</feature>
<dbReference type="FunFam" id="3.90.870.10:FF:000001">
    <property type="entry name" value="Riboflavin biosynthesis protein RibBA"/>
    <property type="match status" value="1"/>
</dbReference>
<evidence type="ECO:0000256" key="17">
    <source>
        <dbReference type="ARBA" id="ARBA00043932"/>
    </source>
</evidence>
<keyword evidence="9 19" id="KW-0547">Nucleotide-binding</keyword>
<comment type="pathway">
    <text evidence="5 19">Cofactor biosynthesis; riboflavin biosynthesis; 2-hydroxy-3-oxobutyl phosphate from D-ribulose 5-phosphate: step 1/1.</text>
</comment>
<dbReference type="HAMAP" id="MF_01283">
    <property type="entry name" value="RibBA"/>
    <property type="match status" value="1"/>
</dbReference>
<comment type="function">
    <text evidence="17 19">Catalyzes the conversion of GTP to 2,5-diamino-6-ribosylamino-4(3H)-pyrimidinone 5'-phosphate (DARP), formate and pyrophosphate.</text>
</comment>
<comment type="cofactor">
    <cofactor evidence="19">
        <name>Mg(2+)</name>
        <dbReference type="ChEBI" id="CHEBI:18420"/>
    </cofactor>
    <cofactor evidence="19">
        <name>Mn(2+)</name>
        <dbReference type="ChEBI" id="CHEBI:29035"/>
    </cofactor>
    <text evidence="19">Binds 2 divalent metal cations per subunit. Magnesium or manganese.</text>
</comment>
<feature type="binding site" evidence="19">
    <location>
        <begin position="31"/>
        <end position="32"/>
    </location>
    <ligand>
        <name>D-ribulose 5-phosphate</name>
        <dbReference type="ChEBI" id="CHEBI:58121"/>
    </ligand>
</feature>
<dbReference type="InterPro" id="IPR000422">
    <property type="entry name" value="DHBP_synthase_RibB"/>
</dbReference>
<dbReference type="PANTHER" id="PTHR21327:SF18">
    <property type="entry name" value="3,4-DIHYDROXY-2-BUTANONE 4-PHOSPHATE SYNTHASE"/>
    <property type="match status" value="1"/>
</dbReference>
<dbReference type="NCBIfam" id="NF006803">
    <property type="entry name" value="PRK09311.1"/>
    <property type="match status" value="1"/>
</dbReference>
<evidence type="ECO:0000256" key="9">
    <source>
        <dbReference type="ARBA" id="ARBA00022741"/>
    </source>
</evidence>
<keyword evidence="14 19" id="KW-0464">Manganese</keyword>
<dbReference type="Proteomes" id="UP000177230">
    <property type="component" value="Unassembled WGS sequence"/>
</dbReference>
<dbReference type="HAMAP" id="MF_00179">
    <property type="entry name" value="RibA"/>
    <property type="match status" value="1"/>
</dbReference>
<evidence type="ECO:0000256" key="6">
    <source>
        <dbReference type="ARBA" id="ARBA00005520"/>
    </source>
</evidence>
<dbReference type="Pfam" id="PF00926">
    <property type="entry name" value="DHBP_synthase"/>
    <property type="match status" value="1"/>
</dbReference>
<comment type="caution">
    <text evidence="21">The sequence shown here is derived from an EMBL/GenBank/DDBJ whole genome shotgun (WGS) entry which is preliminary data.</text>
</comment>
<evidence type="ECO:0000259" key="20">
    <source>
        <dbReference type="Pfam" id="PF00925"/>
    </source>
</evidence>
<dbReference type="InterPro" id="IPR017945">
    <property type="entry name" value="DHBP_synth_RibB-like_a/b_dom"/>
</dbReference>
<feature type="binding site" evidence="19">
    <location>
        <begin position="256"/>
        <end position="260"/>
    </location>
    <ligand>
        <name>GTP</name>
        <dbReference type="ChEBI" id="CHEBI:37565"/>
    </ligand>
</feature>
<keyword evidence="15 19" id="KW-0456">Lyase</keyword>
<comment type="cofactor">
    <cofactor evidence="2">
        <name>Mn(2+)</name>
        <dbReference type="ChEBI" id="CHEBI:29035"/>
    </cofactor>
</comment>
<dbReference type="Pfam" id="PF00925">
    <property type="entry name" value="GTP_cyclohydro2"/>
    <property type="match status" value="1"/>
</dbReference>
<dbReference type="InterPro" id="IPR036144">
    <property type="entry name" value="RibA-like_sf"/>
</dbReference>
<sequence length="408" mass="44758">MSGKFKFNSISEAIRDTRAGKMIIVVDDENRENEGDLVMAAARVTPAAVNFMAKEGRGLVCASLSRQRLEQLDLGPMVERNTAKLGTNFAVSVDAVKGTTTGISAHDRASTIKTLIHPKTRPSDLARPGHVFPLMSAEGGVLRRTGHTEAALDLARLAGLYPAGVICEVISDDGTMARGAKLFAFAARHKLKIITIKDLIEYRRKKEKLVMPVLETKLPTKYGQFRLVVYEDMIENYHHLALVKGAVRGRKNILVRVHSQCLTGDILGSSRCDCGDQLAAAMKMIDQEGRGVFLYMRQEGRGIGLFNKLKAYKLQDQGMDTIEANLALGFAADERDYGIGAQILADLGLSSIRLITNNPDKIAGLEGYGLKIVKRIAIQVPCTPANARYMKTKRDKMGHLLDKNFCLS</sequence>
<comment type="cofactor">
    <cofactor evidence="19">
        <name>Zn(2+)</name>
        <dbReference type="ChEBI" id="CHEBI:29105"/>
    </cofactor>
    <text evidence="19">Binds 1 zinc ion per subunit.</text>
</comment>
<keyword evidence="7 19" id="KW-0686">Riboflavin biosynthesis</keyword>
<feature type="site" description="Essential for DHBP synthase activity" evidence="19">
    <location>
        <position position="168"/>
    </location>
</feature>
<dbReference type="GO" id="GO:0003935">
    <property type="term" value="F:GTP cyclohydrolase II activity"/>
    <property type="evidence" value="ECO:0007669"/>
    <property type="project" value="UniProtKB-UniRule"/>
</dbReference>
<keyword evidence="11 19" id="KW-0862">Zinc</keyword>